<dbReference type="EMBL" id="JANBPK010000492">
    <property type="protein sequence ID" value="KAJ2935501.1"/>
    <property type="molecule type" value="Genomic_DNA"/>
</dbReference>
<keyword evidence="3" id="KW-1185">Reference proteome</keyword>
<dbReference type="OrthoDB" id="2931266at2759"/>
<evidence type="ECO:0000313" key="3">
    <source>
        <dbReference type="Proteomes" id="UP001140091"/>
    </source>
</evidence>
<feature type="non-terminal residue" evidence="2">
    <location>
        <position position="1"/>
    </location>
</feature>
<proteinExistence type="predicted"/>
<accession>A0A9W8JGT4</accession>
<name>A0A9W8JGT4_9AGAR</name>
<dbReference type="AlphaFoldDB" id="A0A9W8JGT4"/>
<organism evidence="2 3">
    <name type="scientific">Candolleomyces eurysporus</name>
    <dbReference type="NCBI Taxonomy" id="2828524"/>
    <lineage>
        <taxon>Eukaryota</taxon>
        <taxon>Fungi</taxon>
        <taxon>Dikarya</taxon>
        <taxon>Basidiomycota</taxon>
        <taxon>Agaricomycotina</taxon>
        <taxon>Agaricomycetes</taxon>
        <taxon>Agaricomycetidae</taxon>
        <taxon>Agaricales</taxon>
        <taxon>Agaricineae</taxon>
        <taxon>Psathyrellaceae</taxon>
        <taxon>Candolleomyces</taxon>
    </lineage>
</organism>
<evidence type="ECO:0000313" key="2">
    <source>
        <dbReference type="EMBL" id="KAJ2935501.1"/>
    </source>
</evidence>
<gene>
    <name evidence="2" type="ORF">H1R20_g1594</name>
</gene>
<feature type="coiled-coil region" evidence="1">
    <location>
        <begin position="105"/>
        <end position="137"/>
    </location>
</feature>
<keyword evidence="1" id="KW-0175">Coiled coil</keyword>
<evidence type="ECO:0000256" key="1">
    <source>
        <dbReference type="SAM" id="Coils"/>
    </source>
</evidence>
<dbReference type="Proteomes" id="UP001140091">
    <property type="component" value="Unassembled WGS sequence"/>
</dbReference>
<reference evidence="2" key="1">
    <citation type="submission" date="2022-06" db="EMBL/GenBank/DDBJ databases">
        <title>Genome Sequence of Candolleomyces eurysporus.</title>
        <authorList>
            <person name="Buettner E."/>
        </authorList>
    </citation>
    <scope>NUCLEOTIDE SEQUENCE</scope>
    <source>
        <strain evidence="2">VTCC 930004</strain>
    </source>
</reference>
<protein>
    <submittedName>
        <fullName evidence="2">Uncharacterized protein</fullName>
    </submittedName>
</protein>
<sequence>MKRHLILSSEERASKVARTEKIGWTRTFGLNGDKGFYLPDEPRPTPPKLECDPPDDKLPKAVKKFADKVFERMIVGWKPLDDDDISTYDQVHSLTNKYALMVAFKRTLKCLLQEAYNKRQETEEAGLKNLVKQMESTNIDNALFSMFLRAIEKDTGKHKYWEPILEMAKNRRKRLQRMMRAARTLRKGATFVGVEKVPESEQHLLHGKKLLELAEFVEVGLQSGVLSNDGDNANYVVLDEAVHRICAPLADEATGARGIILWTKEGPDDTVVTSQKIFGGVIYNIKQLVGSFSPDEEPVNLKTRNINIEVSVAVAIPVRIPQF</sequence>
<comment type="caution">
    <text evidence="2">The sequence shown here is derived from an EMBL/GenBank/DDBJ whole genome shotgun (WGS) entry which is preliminary data.</text>
</comment>